<dbReference type="CDD" id="cd14798">
    <property type="entry name" value="RX-CC_like"/>
    <property type="match status" value="1"/>
</dbReference>
<dbReference type="InterPro" id="IPR058922">
    <property type="entry name" value="WHD_DRP"/>
</dbReference>
<dbReference type="PRINTS" id="PR00364">
    <property type="entry name" value="DISEASERSIST"/>
</dbReference>
<dbReference type="Pfam" id="PF23598">
    <property type="entry name" value="LRR_14"/>
    <property type="match status" value="1"/>
</dbReference>
<dbReference type="Proteomes" id="UP001291623">
    <property type="component" value="Unassembled WGS sequence"/>
</dbReference>
<reference evidence="10" key="1">
    <citation type="submission" date="2023-12" db="EMBL/GenBank/DDBJ databases">
        <title>Genome assembly of Anisodus tanguticus.</title>
        <authorList>
            <person name="Wang Y.-J."/>
        </authorList>
    </citation>
    <scope>NUCLEOTIDE SEQUENCE</scope>
    <source>
        <strain evidence="10">KB-2021</strain>
        <tissue evidence="10">Leaf</tissue>
    </source>
</reference>
<dbReference type="GO" id="GO:0043531">
    <property type="term" value="F:ADP binding"/>
    <property type="evidence" value="ECO:0007669"/>
    <property type="project" value="InterPro"/>
</dbReference>
<evidence type="ECO:0000256" key="3">
    <source>
        <dbReference type="ARBA" id="ARBA00022737"/>
    </source>
</evidence>
<dbReference type="PANTHER" id="PTHR15140">
    <property type="entry name" value="TUBULIN-SPECIFIC CHAPERONE E"/>
    <property type="match status" value="1"/>
</dbReference>
<dbReference type="SUPFAM" id="SSF52058">
    <property type="entry name" value="L domain-like"/>
    <property type="match status" value="1"/>
</dbReference>
<dbReference type="Pfam" id="PF23559">
    <property type="entry name" value="WHD_DRP"/>
    <property type="match status" value="1"/>
</dbReference>
<comment type="caution">
    <text evidence="10">The sequence shown here is derived from an EMBL/GenBank/DDBJ whole genome shotgun (WGS) entry which is preliminary data.</text>
</comment>
<dbReference type="InterPro" id="IPR032675">
    <property type="entry name" value="LRR_dom_sf"/>
</dbReference>
<dbReference type="InterPro" id="IPR038005">
    <property type="entry name" value="RX-like_CC"/>
</dbReference>
<organism evidence="10 11">
    <name type="scientific">Anisodus tanguticus</name>
    <dbReference type="NCBI Taxonomy" id="243964"/>
    <lineage>
        <taxon>Eukaryota</taxon>
        <taxon>Viridiplantae</taxon>
        <taxon>Streptophyta</taxon>
        <taxon>Embryophyta</taxon>
        <taxon>Tracheophyta</taxon>
        <taxon>Spermatophyta</taxon>
        <taxon>Magnoliopsida</taxon>
        <taxon>eudicotyledons</taxon>
        <taxon>Gunneridae</taxon>
        <taxon>Pentapetalae</taxon>
        <taxon>asterids</taxon>
        <taxon>lamiids</taxon>
        <taxon>Solanales</taxon>
        <taxon>Solanaceae</taxon>
        <taxon>Solanoideae</taxon>
        <taxon>Hyoscyameae</taxon>
        <taxon>Anisodus</taxon>
    </lineage>
</organism>
<evidence type="ECO:0000256" key="4">
    <source>
        <dbReference type="ARBA" id="ARBA00022741"/>
    </source>
</evidence>
<feature type="domain" description="NB-ARC" evidence="7">
    <location>
        <begin position="155"/>
        <end position="327"/>
    </location>
</feature>
<keyword evidence="2" id="KW-0433">Leucine-rich repeat</keyword>
<name>A0AAE1UTP4_9SOLA</name>
<keyword evidence="3" id="KW-0677">Repeat</keyword>
<dbReference type="InterPro" id="IPR055414">
    <property type="entry name" value="LRR_R13L4/SHOC2-like"/>
</dbReference>
<dbReference type="EMBL" id="JAVYJV010000020">
    <property type="protein sequence ID" value="KAK4344378.1"/>
    <property type="molecule type" value="Genomic_DNA"/>
</dbReference>
<dbReference type="Gene3D" id="1.10.10.10">
    <property type="entry name" value="Winged helix-like DNA-binding domain superfamily/Winged helix DNA-binding domain"/>
    <property type="match status" value="1"/>
</dbReference>
<dbReference type="FunFam" id="1.10.10.10:FF:000322">
    <property type="entry name" value="Probable disease resistance protein At1g63360"/>
    <property type="match status" value="1"/>
</dbReference>
<proteinExistence type="inferred from homology"/>
<dbReference type="Gene3D" id="1.20.5.4130">
    <property type="match status" value="1"/>
</dbReference>
<dbReference type="InterPro" id="IPR042197">
    <property type="entry name" value="Apaf_helical"/>
</dbReference>
<keyword evidence="4" id="KW-0547">Nucleotide-binding</keyword>
<dbReference type="FunFam" id="1.10.8.430:FF:000003">
    <property type="entry name" value="Probable disease resistance protein At5g66910"/>
    <property type="match status" value="1"/>
</dbReference>
<keyword evidence="5" id="KW-0611">Plant defense</keyword>
<dbReference type="Gene3D" id="3.40.50.300">
    <property type="entry name" value="P-loop containing nucleotide triphosphate hydrolases"/>
    <property type="match status" value="1"/>
</dbReference>
<dbReference type="Gene3D" id="1.10.8.430">
    <property type="entry name" value="Helical domain of apoptotic protease-activating factors"/>
    <property type="match status" value="1"/>
</dbReference>
<feature type="domain" description="Disease resistance protein winged helix" evidence="8">
    <location>
        <begin position="412"/>
        <end position="481"/>
    </location>
</feature>
<comment type="similarity">
    <text evidence="1">Belongs to the disease resistance NB-LRR family.</text>
</comment>
<evidence type="ECO:0000256" key="1">
    <source>
        <dbReference type="ARBA" id="ARBA00008894"/>
    </source>
</evidence>
<sequence>MAYASIASLMRTIESLLTYNSPMQSLICDHREEFIGLHEKISSLEVFLKDFERSNIFGEMTDFEVNVKEVAGDVEYTIQLRLTEAVMANDEKAHERLCDSLKHVAEDVDRVWKESTKIQDKGKQASKKSLVQDFSSSAKDILNVKNNMVGRYDERERLLEDLTRGYSGELKVIPVVGMGGIGKTTLAKEVYNDASICAHFDVRAWATVSQQHNVKDILVSLLNSTKEKNDTVYMKDEAELAELADMLQKSLKSRRYLIVLDDMWSGKAWDDVRLCFPNENKGSGILLTTRNTEVASAAGTENLSLQMSLMDPDESWNLFQNIVFSNEEIPSDEFETIGKQIVDKCQGLPLSVVVVAGLLSKSERTIEDWESVAKDVKLFVTNDPDEQCLHVLRLSYNHLTSDLKSCLLYFGVFPEDSEISTERLVRLWVAEGFLKPEKDLEGEAENCLQDLVDRCLVLVRKKSLDDSKIKSCKVHDLIYELCLREVRSQNIFVMKDCGSYWTLGIPGHLIRRQTDDEDNNLLKQTRSVFFCSNYVYLHHTLNPVLNHFNLLRILDLSLKRLWDFPPEILCLIWLRYLAMWGDFDIPSEICRLWNLQTFIVQSYNWPSRELSETIWELMQLRHLALGSFYLPNPPSVSVGEERHLSFPNLQTISDLSPSHCTKEVISGILNTKTLGVCGFPVDYKSCKELRLIENLVHLHQLETLSFEVQNTLSYIRKNPVLTIPCAKAFPATLKKLKLCGTCLRWEELNIIGELPSLEVLKLKSDACQGREWHPIAGGFTRLKLLLIDGCDLEYWKATDDTFPVLERLVIRYCGYLKEIPVEFADIHSLRLIGLSYCKPELEASAARIRQEQEDLGNEPVDVRI</sequence>
<evidence type="ECO:0000259" key="7">
    <source>
        <dbReference type="Pfam" id="PF00931"/>
    </source>
</evidence>
<dbReference type="Pfam" id="PF00931">
    <property type="entry name" value="NB-ARC"/>
    <property type="match status" value="1"/>
</dbReference>
<evidence type="ECO:0000313" key="11">
    <source>
        <dbReference type="Proteomes" id="UP001291623"/>
    </source>
</evidence>
<dbReference type="PANTHER" id="PTHR15140:SF33">
    <property type="entry name" value="LATE BLIGHT RESISTANCE PROTEIN HOMOLOG R1A-3 ISOFORM X1"/>
    <property type="match status" value="1"/>
</dbReference>
<evidence type="ECO:0000256" key="2">
    <source>
        <dbReference type="ARBA" id="ARBA00022614"/>
    </source>
</evidence>
<evidence type="ECO:0000259" key="9">
    <source>
        <dbReference type="Pfam" id="PF23598"/>
    </source>
</evidence>
<keyword evidence="11" id="KW-1185">Reference proteome</keyword>
<evidence type="ECO:0000259" key="8">
    <source>
        <dbReference type="Pfam" id="PF23559"/>
    </source>
</evidence>
<dbReference type="InterPro" id="IPR027417">
    <property type="entry name" value="P-loop_NTPase"/>
</dbReference>
<evidence type="ECO:0000256" key="6">
    <source>
        <dbReference type="ARBA" id="ARBA00022840"/>
    </source>
</evidence>
<dbReference type="SUPFAM" id="SSF52540">
    <property type="entry name" value="P-loop containing nucleoside triphosphate hydrolases"/>
    <property type="match status" value="1"/>
</dbReference>
<dbReference type="GO" id="GO:0051607">
    <property type="term" value="P:defense response to virus"/>
    <property type="evidence" value="ECO:0007669"/>
    <property type="project" value="UniProtKB-ARBA"/>
</dbReference>
<dbReference type="GO" id="GO:0005524">
    <property type="term" value="F:ATP binding"/>
    <property type="evidence" value="ECO:0007669"/>
    <property type="project" value="UniProtKB-KW"/>
</dbReference>
<dbReference type="AlphaFoldDB" id="A0AAE1UTP4"/>
<dbReference type="FunFam" id="3.40.50.300:FF:001091">
    <property type="entry name" value="Probable disease resistance protein At1g61300"/>
    <property type="match status" value="1"/>
</dbReference>
<evidence type="ECO:0000313" key="10">
    <source>
        <dbReference type="EMBL" id="KAK4344378.1"/>
    </source>
</evidence>
<evidence type="ECO:0000256" key="5">
    <source>
        <dbReference type="ARBA" id="ARBA00022821"/>
    </source>
</evidence>
<dbReference type="Gene3D" id="3.80.10.10">
    <property type="entry name" value="Ribonuclease Inhibitor"/>
    <property type="match status" value="1"/>
</dbReference>
<gene>
    <name evidence="10" type="ORF">RND71_037472</name>
</gene>
<dbReference type="InterPro" id="IPR002182">
    <property type="entry name" value="NB-ARC"/>
</dbReference>
<feature type="domain" description="Disease resistance R13L4/SHOC-2-like LRR" evidence="9">
    <location>
        <begin position="526"/>
        <end position="834"/>
    </location>
</feature>
<protein>
    <submittedName>
        <fullName evidence="10">Uncharacterized protein</fullName>
    </submittedName>
</protein>
<accession>A0AAE1UTP4</accession>
<dbReference type="InterPro" id="IPR036388">
    <property type="entry name" value="WH-like_DNA-bd_sf"/>
</dbReference>
<keyword evidence="6" id="KW-0067">ATP-binding</keyword>